<dbReference type="InterPro" id="IPR020568">
    <property type="entry name" value="Ribosomal_Su5_D2-typ_SF"/>
</dbReference>
<evidence type="ECO:0000256" key="2">
    <source>
        <dbReference type="ARBA" id="ARBA00022741"/>
    </source>
</evidence>
<dbReference type="GO" id="GO:0003684">
    <property type="term" value="F:damaged DNA binding"/>
    <property type="evidence" value="ECO:0007669"/>
    <property type="project" value="InterPro"/>
</dbReference>
<dbReference type="SUPFAM" id="SSF54211">
    <property type="entry name" value="Ribosomal protein S5 domain 2-like"/>
    <property type="match status" value="1"/>
</dbReference>
<keyword evidence="1 11" id="KW-0479">Metal-binding</keyword>
<protein>
    <recommendedName>
        <fullName evidence="11">DNA repair protein RadA</fullName>
    </recommendedName>
</protein>
<dbReference type="InterPro" id="IPR004504">
    <property type="entry name" value="DNA_repair_RadA"/>
</dbReference>
<keyword evidence="4" id="KW-0863">Zinc-finger</keyword>
<feature type="domain" description="RecA family profile 1" evidence="13">
    <location>
        <begin position="102"/>
        <end position="323"/>
    </location>
</feature>
<dbReference type="PROSITE" id="PS50162">
    <property type="entry name" value="RECA_2"/>
    <property type="match status" value="1"/>
</dbReference>
<dbReference type="Gene3D" id="3.30.230.10">
    <property type="match status" value="1"/>
</dbReference>
<dbReference type="InterPro" id="IPR003593">
    <property type="entry name" value="AAA+_ATPase"/>
</dbReference>
<dbReference type="GO" id="GO:0140664">
    <property type="term" value="F:ATP-dependent DNA damage sensor activity"/>
    <property type="evidence" value="ECO:0007669"/>
    <property type="project" value="InterPro"/>
</dbReference>
<feature type="compositionally biased region" description="Low complexity" evidence="12">
    <location>
        <begin position="257"/>
        <end position="268"/>
    </location>
</feature>
<evidence type="ECO:0000256" key="9">
    <source>
        <dbReference type="ARBA" id="ARBA00023125"/>
    </source>
</evidence>
<evidence type="ECO:0000256" key="3">
    <source>
        <dbReference type="ARBA" id="ARBA00022763"/>
    </source>
</evidence>
<organism evidence="14 15">
    <name type="scientific">Eiseniibacteriota bacterium</name>
    <dbReference type="NCBI Taxonomy" id="2212470"/>
    <lineage>
        <taxon>Bacteria</taxon>
        <taxon>Candidatus Eiseniibacteriota</taxon>
    </lineage>
</organism>
<feature type="region of interest" description="Disordered" evidence="12">
    <location>
        <begin position="41"/>
        <end position="80"/>
    </location>
</feature>
<dbReference type="InterPro" id="IPR041166">
    <property type="entry name" value="Rubredoxin_2"/>
</dbReference>
<dbReference type="SMART" id="SM00382">
    <property type="entry name" value="AAA"/>
    <property type="match status" value="1"/>
</dbReference>
<keyword evidence="8 11" id="KW-0346">Stress response</keyword>
<keyword evidence="9 11" id="KW-0238">DNA-binding</keyword>
<accession>A0A938BPT5</accession>
<feature type="binding site" evidence="11">
    <location>
        <begin position="131"/>
        <end position="138"/>
    </location>
    <ligand>
        <name>ATP</name>
        <dbReference type="ChEBI" id="CHEBI:30616"/>
    </ligand>
</feature>
<comment type="domain">
    <text evidence="11">The middle region has homology to RecA with ATPase motifs including the RadA KNRFG motif, while the C-terminus is homologous to Lon protease.</text>
</comment>
<keyword evidence="2 11" id="KW-0547">Nucleotide-binding</keyword>
<dbReference type="HAMAP" id="MF_01498">
    <property type="entry name" value="RadA_bact"/>
    <property type="match status" value="1"/>
</dbReference>
<name>A0A938BPT5_UNCEI</name>
<dbReference type="SUPFAM" id="SSF52540">
    <property type="entry name" value="P-loop containing nucleoside triphosphate hydrolases"/>
    <property type="match status" value="1"/>
</dbReference>
<dbReference type="GO" id="GO:0016787">
    <property type="term" value="F:hydrolase activity"/>
    <property type="evidence" value="ECO:0007669"/>
    <property type="project" value="UniProtKB-KW"/>
</dbReference>
<keyword evidence="3 11" id="KW-0227">DNA damage</keyword>
<evidence type="ECO:0000256" key="6">
    <source>
        <dbReference type="ARBA" id="ARBA00022833"/>
    </source>
</evidence>
<dbReference type="PANTHER" id="PTHR32472">
    <property type="entry name" value="DNA REPAIR PROTEIN RADA"/>
    <property type="match status" value="1"/>
</dbReference>
<keyword evidence="10 11" id="KW-0234">DNA repair</keyword>
<dbReference type="GO" id="GO:0005829">
    <property type="term" value="C:cytosol"/>
    <property type="evidence" value="ECO:0007669"/>
    <property type="project" value="TreeGrafter"/>
</dbReference>
<dbReference type="GO" id="GO:0005524">
    <property type="term" value="F:ATP binding"/>
    <property type="evidence" value="ECO:0007669"/>
    <property type="project" value="UniProtKB-UniRule"/>
</dbReference>
<dbReference type="InterPro" id="IPR020588">
    <property type="entry name" value="RecA_ATP-bd"/>
</dbReference>
<evidence type="ECO:0000256" key="4">
    <source>
        <dbReference type="ARBA" id="ARBA00022771"/>
    </source>
</evidence>
<evidence type="ECO:0000313" key="14">
    <source>
        <dbReference type="EMBL" id="MBM3318663.1"/>
    </source>
</evidence>
<evidence type="ECO:0000256" key="11">
    <source>
        <dbReference type="HAMAP-Rule" id="MF_01498"/>
    </source>
</evidence>
<gene>
    <name evidence="11 14" type="primary">radA</name>
    <name evidence="14" type="ORF">FJY75_12505</name>
</gene>
<evidence type="ECO:0000256" key="5">
    <source>
        <dbReference type="ARBA" id="ARBA00022801"/>
    </source>
</evidence>
<comment type="similarity">
    <text evidence="11">Belongs to the RecA family. RadA subfamily.</text>
</comment>
<dbReference type="Proteomes" id="UP000748308">
    <property type="component" value="Unassembled WGS sequence"/>
</dbReference>
<proteinExistence type="inferred from homology"/>
<feature type="region of interest" description="Disordered" evidence="12">
    <location>
        <begin position="227"/>
        <end position="268"/>
    </location>
</feature>
<evidence type="ECO:0000256" key="1">
    <source>
        <dbReference type="ARBA" id="ARBA00022723"/>
    </source>
</evidence>
<evidence type="ECO:0000256" key="12">
    <source>
        <dbReference type="SAM" id="MobiDB-lite"/>
    </source>
</evidence>
<sequence>MAQRKSDPSTFLCRQCGESYAKWFGKCPNCGEWNTLAPYRPPSELPGAGRGRGRARGGGERGLGIPGRSLSGEGLSSPWARSGRAPGFAVGTQFLDQIPAGGPGRIETGIGEFDRVLGGGIVPGSVVLIGGDPGVGKSTLLLQAAARLTALGRRVLYVSGEESAAQTKLRASRLSVSGRLPVLAEGDLERVLEALHEGMPESDPPGQAAGGIEAEVAREFERGAGGALESDAASGIEADPARESGGEVARGPEAQSGRESAAGPPSAARPRDIEVLFVDSIQSAYLPHLPSAPGSVLQVREGALVLTQAAKRHDIAVLMIGHVTKDGGLAGPRTLEHIVDAVLMMDGEQYHAHRLLRSVKNRFGSVHEIGVFDMRDDGLHEVSNPSELFLGDGAGRASGSAVVAAIEGTRSLLIEIQALVHPTRYGIPQRIATGFDARRLAILLAVLVKRGGIDVTASDVFVNVVGGLRLDEPGVDLGVLLAIAASALDRPTGGDLAAFGEIGLGGELRRVSEPGRRIAEAARLGFKRVLVPAATERELAARGWRAPEGCRVTAAATLGEALRAALAPREKGQEGAAE</sequence>
<dbReference type="EMBL" id="VGIY01000436">
    <property type="protein sequence ID" value="MBM3318663.1"/>
    <property type="molecule type" value="Genomic_DNA"/>
</dbReference>
<evidence type="ECO:0000256" key="7">
    <source>
        <dbReference type="ARBA" id="ARBA00022840"/>
    </source>
</evidence>
<dbReference type="GO" id="GO:0000725">
    <property type="term" value="P:recombinational repair"/>
    <property type="evidence" value="ECO:0007669"/>
    <property type="project" value="UniProtKB-UniRule"/>
</dbReference>
<comment type="caution">
    <text evidence="14">The sequence shown here is derived from an EMBL/GenBank/DDBJ whole genome shotgun (WGS) entry which is preliminary data.</text>
</comment>
<comment type="function">
    <text evidence="11">Plays a role in repairing double-strand DNA breaks, probably involving stabilizing or processing branched DNA or blocked replication forks.</text>
</comment>
<keyword evidence="7 11" id="KW-0067">ATP-binding</keyword>
<keyword evidence="5" id="KW-0378">Hydrolase</keyword>
<evidence type="ECO:0000256" key="8">
    <source>
        <dbReference type="ARBA" id="ARBA00023016"/>
    </source>
</evidence>
<feature type="region of interest" description="Lon-protease-like" evidence="11">
    <location>
        <begin position="459"/>
        <end position="578"/>
    </location>
</feature>
<evidence type="ECO:0000259" key="13">
    <source>
        <dbReference type="PROSITE" id="PS50162"/>
    </source>
</evidence>
<dbReference type="Pfam" id="PF06745">
    <property type="entry name" value="ATPase"/>
    <property type="match status" value="1"/>
</dbReference>
<keyword evidence="6" id="KW-0862">Zinc</keyword>
<dbReference type="Gene3D" id="3.40.50.300">
    <property type="entry name" value="P-loop containing nucleotide triphosphate hydrolases"/>
    <property type="match status" value="1"/>
</dbReference>
<dbReference type="PANTHER" id="PTHR32472:SF10">
    <property type="entry name" value="DNA REPAIR PROTEIN RADA-LIKE PROTEIN"/>
    <property type="match status" value="1"/>
</dbReference>
<feature type="short sequence motif" description="RadA KNRFG motif" evidence="11">
    <location>
        <begin position="360"/>
        <end position="364"/>
    </location>
</feature>
<evidence type="ECO:0000313" key="15">
    <source>
        <dbReference type="Proteomes" id="UP000748308"/>
    </source>
</evidence>
<dbReference type="InterPro" id="IPR027417">
    <property type="entry name" value="P-loop_NTPase"/>
</dbReference>
<dbReference type="AlphaFoldDB" id="A0A938BPT5"/>
<evidence type="ECO:0000256" key="10">
    <source>
        <dbReference type="ARBA" id="ARBA00023204"/>
    </source>
</evidence>
<dbReference type="GO" id="GO:0008270">
    <property type="term" value="F:zinc ion binding"/>
    <property type="evidence" value="ECO:0007669"/>
    <property type="project" value="UniProtKB-KW"/>
</dbReference>
<dbReference type="Pfam" id="PF18073">
    <property type="entry name" value="Zn_ribbon_LapB"/>
    <property type="match status" value="1"/>
</dbReference>
<reference evidence="14" key="1">
    <citation type="submission" date="2019-03" db="EMBL/GenBank/DDBJ databases">
        <title>Lake Tanganyika Metagenome-Assembled Genomes (MAGs).</title>
        <authorList>
            <person name="Tran P."/>
        </authorList>
    </citation>
    <scope>NUCLEOTIDE SEQUENCE</scope>
    <source>
        <strain evidence="14">M_DeepCast_400m_m2_100</strain>
    </source>
</reference>
<dbReference type="InterPro" id="IPR014721">
    <property type="entry name" value="Ribsml_uS5_D2-typ_fold_subgr"/>
</dbReference>
<dbReference type="PRINTS" id="PR00830">
    <property type="entry name" value="ENDOLAPTASE"/>
</dbReference>
<dbReference type="InterPro" id="IPR014774">
    <property type="entry name" value="KaiC-like_dom"/>
</dbReference>